<feature type="region of interest" description="Disordered" evidence="1">
    <location>
        <begin position="32"/>
        <end position="89"/>
    </location>
</feature>
<comment type="caution">
    <text evidence="2">The sequence shown here is derived from an EMBL/GenBank/DDBJ whole genome shotgun (WGS) entry which is preliminary data.</text>
</comment>
<dbReference type="EMBL" id="CATNWA010014512">
    <property type="protein sequence ID" value="CAI9572702.1"/>
    <property type="molecule type" value="Genomic_DNA"/>
</dbReference>
<reference evidence="2" key="1">
    <citation type="submission" date="2023-05" db="EMBL/GenBank/DDBJ databases">
        <authorList>
            <person name="Stuckert A."/>
        </authorList>
    </citation>
    <scope>NUCLEOTIDE SEQUENCE</scope>
</reference>
<evidence type="ECO:0000256" key="1">
    <source>
        <dbReference type="SAM" id="MobiDB-lite"/>
    </source>
</evidence>
<proteinExistence type="predicted"/>
<name>A0ABN9DNC5_9NEOB</name>
<evidence type="ECO:0000313" key="2">
    <source>
        <dbReference type="EMBL" id="CAI9572702.1"/>
    </source>
</evidence>
<organism evidence="2 3">
    <name type="scientific">Staurois parvus</name>
    <dbReference type="NCBI Taxonomy" id="386267"/>
    <lineage>
        <taxon>Eukaryota</taxon>
        <taxon>Metazoa</taxon>
        <taxon>Chordata</taxon>
        <taxon>Craniata</taxon>
        <taxon>Vertebrata</taxon>
        <taxon>Euteleostomi</taxon>
        <taxon>Amphibia</taxon>
        <taxon>Batrachia</taxon>
        <taxon>Anura</taxon>
        <taxon>Neobatrachia</taxon>
        <taxon>Ranoidea</taxon>
        <taxon>Ranidae</taxon>
        <taxon>Staurois</taxon>
    </lineage>
</organism>
<keyword evidence="3" id="KW-1185">Reference proteome</keyword>
<gene>
    <name evidence="2" type="ORF">SPARVUS_LOCUS7481041</name>
</gene>
<accession>A0ABN9DNC5</accession>
<sequence length="89" mass="9479">CRQNGLLNTGGASLKDVQKFIRSASNIPIKSLSSSSDIREKKTASRVGQNQILGPGSCKYERAGENHQTSTAAEPNPSFLPVGEPKEHG</sequence>
<evidence type="ECO:0000313" key="3">
    <source>
        <dbReference type="Proteomes" id="UP001162483"/>
    </source>
</evidence>
<dbReference type="Proteomes" id="UP001162483">
    <property type="component" value="Unassembled WGS sequence"/>
</dbReference>
<feature type="non-terminal residue" evidence="2">
    <location>
        <position position="1"/>
    </location>
</feature>
<protein>
    <submittedName>
        <fullName evidence="2">Uncharacterized protein</fullName>
    </submittedName>
</protein>